<comment type="caution">
    <text evidence="1">The sequence shown here is derived from an EMBL/GenBank/DDBJ whole genome shotgun (WGS) entry which is preliminary data.</text>
</comment>
<keyword evidence="2" id="KW-1185">Reference proteome</keyword>
<dbReference type="EMBL" id="JAYMRV010000002">
    <property type="protein sequence ID" value="MEM5420833.1"/>
    <property type="molecule type" value="Genomic_DNA"/>
</dbReference>
<proteinExistence type="predicted"/>
<gene>
    <name evidence="1" type="ORF">VSR73_07120</name>
</gene>
<dbReference type="RefSeq" id="WP_256094926.1">
    <property type="nucleotide sequence ID" value="NZ_JAYMRV010000002.1"/>
</dbReference>
<dbReference type="Proteomes" id="UP001489897">
    <property type="component" value="Unassembled WGS sequence"/>
</dbReference>
<protein>
    <submittedName>
        <fullName evidence="1">Type II secretion system protein</fullName>
    </submittedName>
</protein>
<organism evidence="1 2">
    <name type="scientific">Paraburkholderia ferrariae</name>
    <dbReference type="NCBI Taxonomy" id="386056"/>
    <lineage>
        <taxon>Bacteria</taxon>
        <taxon>Pseudomonadati</taxon>
        <taxon>Pseudomonadota</taxon>
        <taxon>Betaproteobacteria</taxon>
        <taxon>Burkholderiales</taxon>
        <taxon>Burkholderiaceae</taxon>
        <taxon>Paraburkholderia</taxon>
    </lineage>
</organism>
<evidence type="ECO:0000313" key="1">
    <source>
        <dbReference type="EMBL" id="MEM5420833.1"/>
    </source>
</evidence>
<sequence>MIRAACTARVASRARARVRRRSRPRAAGEGGLVLLTLLIALMLMSIALAGALDVWSLQRRREQEKQLLFAGNQYRLAILRYYRVGRAYPASVDELLDDRRFPKPLHHLRFAYPDPVTGKNDWVPMLQGDRFYGVFSRSDEATIKRAGFPRQYEDFEGAQTYDGWKFLFLAPGLRTTQSNAGGLAAPSKSTGFPALSGFDGGFLPGQRVPGSR</sequence>
<reference evidence="1 2" key="1">
    <citation type="submission" date="2024-01" db="EMBL/GenBank/DDBJ databases">
        <title>The diversity of rhizobia nodulating Mimosa spp. in eleven states of Brazil covering several biomes is determined by host plant, location, and edaphic factors.</title>
        <authorList>
            <person name="Rouws L."/>
            <person name="Barauna A."/>
            <person name="Beukes C."/>
            <person name="De Faria S.M."/>
            <person name="Gross E."/>
            <person name="Dos Reis Junior F.B."/>
            <person name="Simon M."/>
            <person name="Maluk M."/>
            <person name="Odee D.W."/>
            <person name="Kenicer G."/>
            <person name="Young J.P.W."/>
            <person name="Reis V.M."/>
            <person name="Zilli J."/>
            <person name="James E.K."/>
        </authorList>
    </citation>
    <scope>NUCLEOTIDE SEQUENCE [LARGE SCALE GENOMIC DNA]</scope>
    <source>
        <strain evidence="1 2">JPY167</strain>
    </source>
</reference>
<evidence type="ECO:0000313" key="2">
    <source>
        <dbReference type="Proteomes" id="UP001489897"/>
    </source>
</evidence>
<name>A0ABU9RMS6_9BURK</name>
<accession>A0ABU9RMS6</accession>